<reference evidence="3" key="1">
    <citation type="submission" date="2015-09" db="EMBL/GenBank/DDBJ databases">
        <authorList>
            <consortium name="Pathogen Informatics"/>
        </authorList>
    </citation>
    <scope>NUCLEOTIDE SEQUENCE [LARGE SCALE GENOMIC DNA]</scope>
    <source>
        <strain evidence="3">Lake Konstanz</strain>
    </source>
</reference>
<organism evidence="2 3">
    <name type="scientific">Bodo saltans</name>
    <name type="common">Flagellated protozoan</name>
    <dbReference type="NCBI Taxonomy" id="75058"/>
    <lineage>
        <taxon>Eukaryota</taxon>
        <taxon>Discoba</taxon>
        <taxon>Euglenozoa</taxon>
        <taxon>Kinetoplastea</taxon>
        <taxon>Metakinetoplastina</taxon>
        <taxon>Eubodonida</taxon>
        <taxon>Bodonidae</taxon>
        <taxon>Bodo</taxon>
    </lineage>
</organism>
<feature type="compositionally biased region" description="Basic and acidic residues" evidence="1">
    <location>
        <begin position="253"/>
        <end position="263"/>
    </location>
</feature>
<dbReference type="AlphaFoldDB" id="A0A0S4IKE1"/>
<evidence type="ECO:0000313" key="2">
    <source>
        <dbReference type="EMBL" id="CUE59173.1"/>
    </source>
</evidence>
<name>A0A0S4IKE1_BODSA</name>
<evidence type="ECO:0000313" key="3">
    <source>
        <dbReference type="Proteomes" id="UP000051952"/>
    </source>
</evidence>
<dbReference type="EMBL" id="CYKH01000013">
    <property type="protein sequence ID" value="CUE59173.1"/>
    <property type="molecule type" value="Genomic_DNA"/>
</dbReference>
<evidence type="ECO:0000256" key="1">
    <source>
        <dbReference type="SAM" id="MobiDB-lite"/>
    </source>
</evidence>
<dbReference type="Proteomes" id="UP000051952">
    <property type="component" value="Unassembled WGS sequence"/>
</dbReference>
<evidence type="ECO:0008006" key="4">
    <source>
        <dbReference type="Google" id="ProtNLM"/>
    </source>
</evidence>
<keyword evidence="3" id="KW-1185">Reference proteome</keyword>
<feature type="region of interest" description="Disordered" evidence="1">
    <location>
        <begin position="245"/>
        <end position="285"/>
    </location>
</feature>
<accession>A0A0S4IKE1</accession>
<proteinExistence type="predicted"/>
<dbReference type="OMA" id="IENCDHI"/>
<feature type="compositionally biased region" description="Basic and acidic residues" evidence="1">
    <location>
        <begin position="272"/>
        <end position="285"/>
    </location>
</feature>
<sequence>MSPGLSSSSSAVATTGGKQLIKLGTRLVVGITIDGTLLKYPPHAAVHRYRLRPYLSYFGKVLNKLKCDVTLFTQAGSLDWDFAFRRFRHELCCPQARFVQDDGSLFLQGALTEVAASIASRPDRILFLNCRASHSVNLNQLLVLEPMIDTRRLRGTARAKAEATPESKTVALTVDDYSLVAAAEMIKELASSDVPVASYLSMEPLVETIRVPMYGPVNALPIENCDHIEQLDLELLEVSEPIKWDPTTGAAKPEAERAKKTGDNVEVDDGVPEIKETKEHADMFK</sequence>
<dbReference type="VEuPathDB" id="TriTrypDB:BSAL_49365"/>
<protein>
    <recommendedName>
        <fullName evidence="4">FCP1 homology domain-containing protein</fullName>
    </recommendedName>
</protein>
<dbReference type="OrthoDB" id="270570at2759"/>
<gene>
    <name evidence="2" type="ORF">BSAL_49365</name>
</gene>